<evidence type="ECO:0000313" key="2">
    <source>
        <dbReference type="EMBL" id="KPI39576.1"/>
    </source>
</evidence>
<organism evidence="2 3">
    <name type="scientific">Cyphellophora attinorum</name>
    <dbReference type="NCBI Taxonomy" id="1664694"/>
    <lineage>
        <taxon>Eukaryota</taxon>
        <taxon>Fungi</taxon>
        <taxon>Dikarya</taxon>
        <taxon>Ascomycota</taxon>
        <taxon>Pezizomycotina</taxon>
        <taxon>Eurotiomycetes</taxon>
        <taxon>Chaetothyriomycetidae</taxon>
        <taxon>Chaetothyriales</taxon>
        <taxon>Cyphellophoraceae</taxon>
        <taxon>Cyphellophora</taxon>
    </lineage>
</organism>
<feature type="region of interest" description="Disordered" evidence="1">
    <location>
        <begin position="210"/>
        <end position="233"/>
    </location>
</feature>
<protein>
    <submittedName>
        <fullName evidence="2">Uncharacterized protein</fullName>
    </submittedName>
</protein>
<feature type="compositionally biased region" description="Polar residues" evidence="1">
    <location>
        <begin position="124"/>
        <end position="135"/>
    </location>
</feature>
<dbReference type="Proteomes" id="UP000038010">
    <property type="component" value="Unassembled WGS sequence"/>
</dbReference>
<dbReference type="VEuPathDB" id="FungiDB:AB675_3560"/>
<proteinExistence type="predicted"/>
<dbReference type="RefSeq" id="XP_017999539.1">
    <property type="nucleotide sequence ID" value="XM_018143621.1"/>
</dbReference>
<accession>A0A0N1H8N1</accession>
<comment type="caution">
    <text evidence="2">The sequence shown here is derived from an EMBL/GenBank/DDBJ whole genome shotgun (WGS) entry which is preliminary data.</text>
</comment>
<sequence>MATSTIPSIAIDTVAPHKEYCGGLRGPYSNYLLPLDRPKALRAPTFGQIDDLIEEMQCFWPYTYSTSTTDLSRTETDSFLREPRPLFVHKASANSHYSEDDASEPSSPLSDSDGSTWPPVTPASLESSPSLWTEPSSPPAYTIPKRKYQRASQKTVIEPESLKPSSAFDFSRRDVISEMLDQLPAIVYRKPIPSMPDGDDDVVFQQHPAVRPMSRHSSLRMPNKAADAPRRSLSVRLKVNIRRPRASSQKM</sequence>
<reference evidence="2 3" key="1">
    <citation type="submission" date="2015-06" db="EMBL/GenBank/DDBJ databases">
        <title>Draft genome of the ant-associated black yeast Phialophora attae CBS 131958.</title>
        <authorList>
            <person name="Moreno L.F."/>
            <person name="Stielow B.J."/>
            <person name="de Hoog S."/>
            <person name="Vicente V.A."/>
            <person name="Weiss V.A."/>
            <person name="de Vries M."/>
            <person name="Cruz L.M."/>
            <person name="Souza E.M."/>
        </authorList>
    </citation>
    <scope>NUCLEOTIDE SEQUENCE [LARGE SCALE GENOMIC DNA]</scope>
    <source>
        <strain evidence="2 3">CBS 131958</strain>
    </source>
</reference>
<gene>
    <name evidence="2" type="ORF">AB675_3560</name>
</gene>
<dbReference type="EMBL" id="LFJN01000014">
    <property type="protein sequence ID" value="KPI39576.1"/>
    <property type="molecule type" value="Genomic_DNA"/>
</dbReference>
<name>A0A0N1H8N1_9EURO</name>
<dbReference type="AlphaFoldDB" id="A0A0N1H8N1"/>
<keyword evidence="3" id="KW-1185">Reference proteome</keyword>
<evidence type="ECO:0000256" key="1">
    <source>
        <dbReference type="SAM" id="MobiDB-lite"/>
    </source>
</evidence>
<dbReference type="GeneID" id="28735501"/>
<feature type="compositionally biased region" description="Polar residues" evidence="1">
    <location>
        <begin position="104"/>
        <end position="115"/>
    </location>
</feature>
<feature type="region of interest" description="Disordered" evidence="1">
    <location>
        <begin position="93"/>
        <end position="147"/>
    </location>
</feature>
<evidence type="ECO:0000313" key="3">
    <source>
        <dbReference type="Proteomes" id="UP000038010"/>
    </source>
</evidence>